<evidence type="ECO:0000256" key="3">
    <source>
        <dbReference type="ARBA" id="ARBA00022801"/>
    </source>
</evidence>
<gene>
    <name evidence="8" type="primary">LOC136074038</name>
</gene>
<dbReference type="Proteomes" id="UP001652625">
    <property type="component" value="Chromosome 01"/>
</dbReference>
<feature type="domain" description="dUTPase-like" evidence="6">
    <location>
        <begin position="26"/>
        <end position="130"/>
    </location>
</feature>
<comment type="pathway">
    <text evidence="1 5">Pyrimidine metabolism; dUMP biosynthesis; dUMP from dCTP (dUTP route): step 2/2.</text>
</comment>
<reference evidence="7" key="1">
    <citation type="submission" date="2025-05" db="UniProtKB">
        <authorList>
            <consortium name="RefSeq"/>
        </authorList>
    </citation>
    <scope>NUCLEOTIDE SEQUENCE [LARGE SCALE GENOMIC DNA]</scope>
</reference>
<dbReference type="Pfam" id="PF00692">
    <property type="entry name" value="dUTPase"/>
    <property type="match status" value="1"/>
</dbReference>
<evidence type="ECO:0000313" key="7">
    <source>
        <dbReference type="Proteomes" id="UP001652625"/>
    </source>
</evidence>
<keyword evidence="5" id="KW-0460">Magnesium</keyword>
<evidence type="ECO:0000256" key="4">
    <source>
        <dbReference type="ARBA" id="ARBA00023080"/>
    </source>
</evidence>
<organism evidence="7 8">
    <name type="scientific">Hydra vulgaris</name>
    <name type="common">Hydra</name>
    <name type="synonym">Hydra attenuata</name>
    <dbReference type="NCBI Taxonomy" id="6087"/>
    <lineage>
        <taxon>Eukaryota</taxon>
        <taxon>Metazoa</taxon>
        <taxon>Cnidaria</taxon>
        <taxon>Hydrozoa</taxon>
        <taxon>Hydroidolina</taxon>
        <taxon>Anthoathecata</taxon>
        <taxon>Aplanulata</taxon>
        <taxon>Hydridae</taxon>
        <taxon>Hydra</taxon>
    </lineage>
</organism>
<evidence type="ECO:0000313" key="8">
    <source>
        <dbReference type="RefSeq" id="XP_065642409.1"/>
    </source>
</evidence>
<comment type="cofactor">
    <cofactor evidence="5">
        <name>Mg(2+)</name>
        <dbReference type="ChEBI" id="CHEBI:18420"/>
    </cofactor>
</comment>
<keyword evidence="5" id="KW-0479">Metal-binding</keyword>
<keyword evidence="7" id="KW-1185">Reference proteome</keyword>
<evidence type="ECO:0000256" key="2">
    <source>
        <dbReference type="ARBA" id="ARBA00006581"/>
    </source>
</evidence>
<comment type="catalytic activity">
    <reaction evidence="5">
        <text>dUTP + H2O = dUMP + diphosphate + H(+)</text>
        <dbReference type="Rhea" id="RHEA:10248"/>
        <dbReference type="ChEBI" id="CHEBI:15377"/>
        <dbReference type="ChEBI" id="CHEBI:15378"/>
        <dbReference type="ChEBI" id="CHEBI:33019"/>
        <dbReference type="ChEBI" id="CHEBI:61555"/>
        <dbReference type="ChEBI" id="CHEBI:246422"/>
        <dbReference type="EC" id="3.6.1.23"/>
    </reaction>
</comment>
<comment type="function">
    <text evidence="5">Involved in nucleotide metabolism via production of dUMP, the immediate precursor of thymidine nucleotides, and decreases the intracellular concentration of dUTP so that uracil cannot be incorporated into DNA.</text>
</comment>
<dbReference type="InterPro" id="IPR033704">
    <property type="entry name" value="dUTPase_trimeric"/>
</dbReference>
<dbReference type="CDD" id="cd07557">
    <property type="entry name" value="trimeric_dUTPase"/>
    <property type="match status" value="1"/>
</dbReference>
<protein>
    <recommendedName>
        <fullName evidence="5">Deoxyuridine 5'-triphosphate nucleotidohydrolase</fullName>
        <shortName evidence="5">dUTPase</shortName>
        <ecNumber evidence="5">3.6.1.23</ecNumber>
    </recommendedName>
    <alternativeName>
        <fullName evidence="5">dUTP pyrophosphatase</fullName>
    </alternativeName>
</protein>
<dbReference type="PANTHER" id="PTHR11241">
    <property type="entry name" value="DEOXYURIDINE 5'-TRIPHOSPHATE NUCLEOTIDOHYDROLASE"/>
    <property type="match status" value="1"/>
</dbReference>
<evidence type="ECO:0000256" key="1">
    <source>
        <dbReference type="ARBA" id="ARBA00005142"/>
    </source>
</evidence>
<sequence length="163" mass="18087">MEKCNQESSDESKVIQINDTLEWSFYETKQSACFDLRSRIEYTLPPNESVLVGTGVYIVTMDSDLVGCIFSKSGMAYNNGVVVLNAPGIIDADYKGEIKVILMNFSKEEYIIKPGDAVAQMGFVKMFKAEKKVIEFDGCACRQVTMSMIKNVERKGGFGSTGK</sequence>
<dbReference type="SUPFAM" id="SSF51283">
    <property type="entry name" value="dUTPase-like"/>
    <property type="match status" value="1"/>
</dbReference>
<keyword evidence="4 5" id="KW-0546">Nucleotide metabolism</keyword>
<dbReference type="InterPro" id="IPR008181">
    <property type="entry name" value="dUTPase"/>
</dbReference>
<dbReference type="InterPro" id="IPR029054">
    <property type="entry name" value="dUTPase-like"/>
</dbReference>
<keyword evidence="3 5" id="KW-0378">Hydrolase</keyword>
<dbReference type="Gene3D" id="2.70.40.10">
    <property type="match status" value="1"/>
</dbReference>
<name>A0ABM4B0X4_HYDVU</name>
<dbReference type="GeneID" id="136074038"/>
<comment type="similarity">
    <text evidence="2 5">Belongs to the dUTPase family.</text>
</comment>
<accession>A0ABM4B0X4</accession>
<dbReference type="NCBIfam" id="NF001862">
    <property type="entry name" value="PRK00601.1"/>
    <property type="match status" value="1"/>
</dbReference>
<dbReference type="PANTHER" id="PTHR11241:SF0">
    <property type="entry name" value="DEOXYURIDINE 5'-TRIPHOSPHATE NUCLEOTIDOHYDROLASE"/>
    <property type="match status" value="1"/>
</dbReference>
<reference evidence="8" key="2">
    <citation type="submission" date="2025-08" db="UniProtKB">
        <authorList>
            <consortium name="RefSeq"/>
        </authorList>
    </citation>
    <scope>IDENTIFICATION</scope>
</reference>
<evidence type="ECO:0000259" key="6">
    <source>
        <dbReference type="Pfam" id="PF00692"/>
    </source>
</evidence>
<proteinExistence type="inferred from homology"/>
<evidence type="ECO:0000256" key="5">
    <source>
        <dbReference type="RuleBase" id="RU367024"/>
    </source>
</evidence>
<dbReference type="NCBIfam" id="TIGR00576">
    <property type="entry name" value="dut"/>
    <property type="match status" value="1"/>
</dbReference>
<dbReference type="RefSeq" id="XP_065642409.1">
    <property type="nucleotide sequence ID" value="XM_065786337.1"/>
</dbReference>
<dbReference type="InterPro" id="IPR036157">
    <property type="entry name" value="dUTPase-like_sf"/>
</dbReference>
<dbReference type="EC" id="3.6.1.23" evidence="5"/>